<proteinExistence type="predicted"/>
<dbReference type="RefSeq" id="WP_246092237.1">
    <property type="nucleotide sequence ID" value="NZ_VFOQ01000001.1"/>
</dbReference>
<dbReference type="InterPro" id="IPR008316">
    <property type="entry name" value="UCP029876"/>
</dbReference>
<gene>
    <name evidence="1" type="ORF">FB474_3410</name>
</gene>
<evidence type="ECO:0000313" key="1">
    <source>
        <dbReference type="EMBL" id="TQL61981.1"/>
    </source>
</evidence>
<comment type="caution">
    <text evidence="1">The sequence shown here is derived from an EMBL/GenBank/DDBJ whole genome shotgun (WGS) entry which is preliminary data.</text>
</comment>
<accession>A0A542ZNN6</accession>
<dbReference type="AlphaFoldDB" id="A0A542ZNN6"/>
<dbReference type="Gene3D" id="1.10.1900.10">
    <property type="entry name" value="c-terminal domain of poly(a) binding protein"/>
    <property type="match status" value="1"/>
</dbReference>
<reference evidence="1 2" key="1">
    <citation type="submission" date="2019-06" db="EMBL/GenBank/DDBJ databases">
        <title>Sequencing the genomes of 1000 actinobacteria strains.</title>
        <authorList>
            <person name="Klenk H.-P."/>
        </authorList>
    </citation>
    <scope>NUCLEOTIDE SEQUENCE [LARGE SCALE GENOMIC DNA]</scope>
    <source>
        <strain evidence="1 2">DSM 18082</strain>
    </source>
</reference>
<dbReference type="Proteomes" id="UP000319514">
    <property type="component" value="Unassembled WGS sequence"/>
</dbReference>
<sequence length="114" mass="12634">MTMTGFLTRIIGDKKEWKAMEARANLLPRDYRIVYNEMKSYMWRFTSGDGMDIVAILREVLDLFEDSAAAGKGVLDVTGPDVAAFCDARLSGATTYMDRSRASLNRGVAAKLAD</sequence>
<dbReference type="EMBL" id="VFOQ01000001">
    <property type="protein sequence ID" value="TQL61981.1"/>
    <property type="molecule type" value="Genomic_DNA"/>
</dbReference>
<dbReference type="SUPFAM" id="SSF158560">
    <property type="entry name" value="BH3980-like"/>
    <property type="match status" value="1"/>
</dbReference>
<name>A0A542ZNN6_9MICO</name>
<evidence type="ECO:0000313" key="2">
    <source>
        <dbReference type="Proteomes" id="UP000319514"/>
    </source>
</evidence>
<keyword evidence="2" id="KW-1185">Reference proteome</keyword>
<keyword evidence="1" id="KW-0238">DNA-binding</keyword>
<organism evidence="1 2">
    <name type="scientific">Oryzihumus leptocrescens</name>
    <dbReference type="NCBI Taxonomy" id="297536"/>
    <lineage>
        <taxon>Bacteria</taxon>
        <taxon>Bacillati</taxon>
        <taxon>Actinomycetota</taxon>
        <taxon>Actinomycetes</taxon>
        <taxon>Micrococcales</taxon>
        <taxon>Intrasporangiaceae</taxon>
        <taxon>Oryzihumus</taxon>
    </lineage>
</organism>
<dbReference type="Pfam" id="PF06304">
    <property type="entry name" value="DUF1048"/>
    <property type="match status" value="1"/>
</dbReference>
<protein>
    <submittedName>
        <fullName evidence="1">DNA-binding ferritin-like protein (Dps family)</fullName>
    </submittedName>
</protein>
<dbReference type="GO" id="GO:0003677">
    <property type="term" value="F:DNA binding"/>
    <property type="evidence" value="ECO:0007669"/>
    <property type="project" value="UniProtKB-KW"/>
</dbReference>